<dbReference type="EMBL" id="FOMS01000002">
    <property type="protein sequence ID" value="SFD63468.1"/>
    <property type="molecule type" value="Genomic_DNA"/>
</dbReference>
<evidence type="ECO:0000313" key="5">
    <source>
        <dbReference type="EMBL" id="SFD63468.1"/>
    </source>
</evidence>
<comment type="similarity">
    <text evidence="4">Belongs to the Maf family.</text>
</comment>
<dbReference type="GO" id="GO:0005737">
    <property type="term" value="C:cytoplasm"/>
    <property type="evidence" value="ECO:0007669"/>
    <property type="project" value="UniProtKB-SubCell"/>
</dbReference>
<dbReference type="PANTHER" id="PTHR43213:SF5">
    <property type="entry name" value="BIFUNCTIONAL DTTP_UTP PYROPHOSPHATASE_METHYLTRANSFERASE PROTEIN-RELATED"/>
    <property type="match status" value="1"/>
</dbReference>
<dbReference type="AlphaFoldDB" id="A0A1I1U1I1"/>
<sequence length="163" mass="17739">MRAGLEAEEATPRDIADALAEMKAQKVAGREPSASVLGCDQVLALDGRVLGKPGSREDARAQLLELRGRRHQLLSAAVLYEDGAPTWRHVGTATLTMRAFSEDYLDSYLDRAWPDVASSVGGYKLEAEGVRLFARVDGDHFTILGLPLLEFLNHLVLRGDLPG</sequence>
<keyword evidence="6" id="KW-1185">Reference proteome</keyword>
<dbReference type="PANTHER" id="PTHR43213">
    <property type="entry name" value="BIFUNCTIONAL DTTP/UTP PYROPHOSPHATASE/METHYLTRANSFERASE PROTEIN-RELATED"/>
    <property type="match status" value="1"/>
</dbReference>
<dbReference type="InterPro" id="IPR029001">
    <property type="entry name" value="ITPase-like_fam"/>
</dbReference>
<comment type="caution">
    <text evidence="4">Lacks conserved residue(s) required for the propagation of feature annotation.</text>
</comment>
<keyword evidence="2 4" id="KW-0378">Hydrolase</keyword>
<evidence type="ECO:0000313" key="6">
    <source>
        <dbReference type="Proteomes" id="UP000325289"/>
    </source>
</evidence>
<dbReference type="GO" id="GO:0009117">
    <property type="term" value="P:nucleotide metabolic process"/>
    <property type="evidence" value="ECO:0007669"/>
    <property type="project" value="UniProtKB-KW"/>
</dbReference>
<dbReference type="InterPro" id="IPR003697">
    <property type="entry name" value="Maf-like"/>
</dbReference>
<dbReference type="PIRSF" id="PIRSF006305">
    <property type="entry name" value="Maf"/>
    <property type="match status" value="1"/>
</dbReference>
<accession>A0A1I1U1I1</accession>
<evidence type="ECO:0000256" key="2">
    <source>
        <dbReference type="ARBA" id="ARBA00022801"/>
    </source>
</evidence>
<dbReference type="SUPFAM" id="SSF52972">
    <property type="entry name" value="ITPase-like"/>
    <property type="match status" value="1"/>
</dbReference>
<comment type="catalytic activity">
    <reaction evidence="4">
        <text>a ribonucleoside 5'-triphosphate + H2O = a ribonucleoside 5'-phosphate + diphosphate + H(+)</text>
        <dbReference type="Rhea" id="RHEA:23996"/>
        <dbReference type="ChEBI" id="CHEBI:15377"/>
        <dbReference type="ChEBI" id="CHEBI:15378"/>
        <dbReference type="ChEBI" id="CHEBI:33019"/>
        <dbReference type="ChEBI" id="CHEBI:58043"/>
        <dbReference type="ChEBI" id="CHEBI:61557"/>
        <dbReference type="EC" id="3.6.1.9"/>
    </reaction>
</comment>
<protein>
    <recommendedName>
        <fullName evidence="4">Nucleoside triphosphate pyrophosphatase</fullName>
        <ecNumber evidence="4">3.6.1.9</ecNumber>
    </recommendedName>
    <alternativeName>
        <fullName evidence="4">Nucleotide pyrophosphatase</fullName>
        <shortName evidence="4">Nucleotide PPase</shortName>
    </alternativeName>
</protein>
<dbReference type="HAMAP" id="MF_00528">
    <property type="entry name" value="Maf"/>
    <property type="match status" value="1"/>
</dbReference>
<dbReference type="Proteomes" id="UP000325289">
    <property type="component" value="Unassembled WGS sequence"/>
</dbReference>
<dbReference type="Gene3D" id="3.90.950.10">
    <property type="match status" value="1"/>
</dbReference>
<comment type="cofactor">
    <cofactor evidence="1 4">
        <name>a divalent metal cation</name>
        <dbReference type="ChEBI" id="CHEBI:60240"/>
    </cofactor>
</comment>
<reference evidence="5 6" key="1">
    <citation type="submission" date="2016-10" db="EMBL/GenBank/DDBJ databases">
        <authorList>
            <person name="Varghese N."/>
            <person name="Submissions S."/>
        </authorList>
    </citation>
    <scope>NUCLEOTIDE SEQUENCE [LARGE SCALE GENOMIC DNA]</scope>
    <source>
        <strain evidence="6">YIM D21,KCTC 23444,ACCC 10710</strain>
    </source>
</reference>
<evidence type="ECO:0000256" key="4">
    <source>
        <dbReference type="HAMAP-Rule" id="MF_00528"/>
    </source>
</evidence>
<name>A0A1I1U1I1_9RHOB</name>
<evidence type="ECO:0000256" key="1">
    <source>
        <dbReference type="ARBA" id="ARBA00001968"/>
    </source>
</evidence>
<dbReference type="GO" id="GO:0047429">
    <property type="term" value="F:nucleoside triphosphate diphosphatase activity"/>
    <property type="evidence" value="ECO:0007669"/>
    <property type="project" value="UniProtKB-EC"/>
</dbReference>
<comment type="subcellular location">
    <subcellularLocation>
        <location evidence="4">Cytoplasm</location>
    </subcellularLocation>
</comment>
<feature type="active site" description="Proton acceptor" evidence="4">
    <location>
        <position position="40"/>
    </location>
</feature>
<dbReference type="EC" id="3.6.1.9" evidence="4"/>
<keyword evidence="3 4" id="KW-0546">Nucleotide metabolism</keyword>
<gene>
    <name evidence="5" type="ORF">SAMN04515678_10240</name>
</gene>
<evidence type="ECO:0000256" key="3">
    <source>
        <dbReference type="ARBA" id="ARBA00023080"/>
    </source>
</evidence>
<keyword evidence="4" id="KW-0963">Cytoplasm</keyword>
<proteinExistence type="inferred from homology"/>
<comment type="catalytic activity">
    <reaction evidence="4">
        <text>a 2'-deoxyribonucleoside 5'-triphosphate + H2O = a 2'-deoxyribonucleoside 5'-phosphate + diphosphate + H(+)</text>
        <dbReference type="Rhea" id="RHEA:44644"/>
        <dbReference type="ChEBI" id="CHEBI:15377"/>
        <dbReference type="ChEBI" id="CHEBI:15378"/>
        <dbReference type="ChEBI" id="CHEBI:33019"/>
        <dbReference type="ChEBI" id="CHEBI:61560"/>
        <dbReference type="ChEBI" id="CHEBI:65317"/>
        <dbReference type="EC" id="3.6.1.9"/>
    </reaction>
</comment>
<organism evidence="5 6">
    <name type="scientific">Roseivivax sediminis</name>
    <dbReference type="NCBI Taxonomy" id="936889"/>
    <lineage>
        <taxon>Bacteria</taxon>
        <taxon>Pseudomonadati</taxon>
        <taxon>Pseudomonadota</taxon>
        <taxon>Alphaproteobacteria</taxon>
        <taxon>Rhodobacterales</taxon>
        <taxon>Roseobacteraceae</taxon>
        <taxon>Roseivivax</taxon>
    </lineage>
</organism>
<dbReference type="Pfam" id="PF02545">
    <property type="entry name" value="Maf"/>
    <property type="match status" value="1"/>
</dbReference>
<comment type="function">
    <text evidence="4">Nucleoside triphosphate pyrophosphatase. May have a dual role in cell division arrest and in preventing the incorporation of modified nucleotides into cellular nucleic acids.</text>
</comment>